<feature type="domain" description="NADP-dependent oxidoreductase" evidence="3">
    <location>
        <begin position="306"/>
        <end position="362"/>
    </location>
</feature>
<dbReference type="InterPro" id="IPR036812">
    <property type="entry name" value="NAD(P)_OxRdtase_dom_sf"/>
</dbReference>
<sequence>MRAGRLAVPIRRRTPPRCTSGESTTGPKSGSAGVDSAPVAGSAEPTASVFTLQTAITANDQTSWRRLGKERCRLFYRPHLSTVILPSPSHDHCGRRAVDRERVLRVSGGRIGFGAMQLATAGRDRETSVAVLRRAVELGVPLVDTAFLYGGGANEELVAEALYPYGEDVVVTTKVGVTGSGPLSNWRLDGRPESLRRQVDGSLRRLRVERIALLQLHRVDPEVPLADQVGALSELVGAGKAARIGLSEVSVGELAEARAIAGIASVQNRYNLDDRVHEPVLRVCEAEGIDFLPWRPLGEPNGEAIAIAAEVGATPAQVALAWLLDRSAAMLPIPGTSRVSHLEENVAAEQIELTSEQRRRLNQEPV</sequence>
<dbReference type="Gene3D" id="3.20.20.100">
    <property type="entry name" value="NADP-dependent oxidoreductase domain"/>
    <property type="match status" value="1"/>
</dbReference>
<dbReference type="SUPFAM" id="SSF51430">
    <property type="entry name" value="NAD(P)-linked oxidoreductase"/>
    <property type="match status" value="1"/>
</dbReference>
<feature type="domain" description="NADP-dependent oxidoreductase" evidence="3">
    <location>
        <begin position="110"/>
        <end position="299"/>
    </location>
</feature>
<evidence type="ECO:0000313" key="5">
    <source>
        <dbReference type="Proteomes" id="UP001519654"/>
    </source>
</evidence>
<protein>
    <submittedName>
        <fullName evidence="4">Aldo/keto reductase</fullName>
    </submittedName>
</protein>
<name>A0ABS5YZI5_9ACTN</name>
<dbReference type="Pfam" id="PF00248">
    <property type="entry name" value="Aldo_ket_red"/>
    <property type="match status" value="2"/>
</dbReference>
<dbReference type="PRINTS" id="PR00069">
    <property type="entry name" value="ALDKETRDTASE"/>
</dbReference>
<keyword evidence="5" id="KW-1185">Reference proteome</keyword>
<dbReference type="InterPro" id="IPR020471">
    <property type="entry name" value="AKR"/>
</dbReference>
<dbReference type="PANTHER" id="PTHR43625">
    <property type="entry name" value="AFLATOXIN B1 ALDEHYDE REDUCTASE"/>
    <property type="match status" value="1"/>
</dbReference>
<dbReference type="Proteomes" id="UP001519654">
    <property type="component" value="Unassembled WGS sequence"/>
</dbReference>
<evidence type="ECO:0000259" key="3">
    <source>
        <dbReference type="Pfam" id="PF00248"/>
    </source>
</evidence>
<dbReference type="CDD" id="cd19088">
    <property type="entry name" value="AKR_AKR13B1"/>
    <property type="match status" value="1"/>
</dbReference>
<dbReference type="InterPro" id="IPR023210">
    <property type="entry name" value="NADP_OxRdtase_dom"/>
</dbReference>
<gene>
    <name evidence="4" type="ORF">KOI35_33860</name>
</gene>
<accession>A0ABS5YZI5</accession>
<organism evidence="4 5">
    <name type="scientific">Paractinoplanes bogorensis</name>
    <dbReference type="NCBI Taxonomy" id="1610840"/>
    <lineage>
        <taxon>Bacteria</taxon>
        <taxon>Bacillati</taxon>
        <taxon>Actinomycetota</taxon>
        <taxon>Actinomycetes</taxon>
        <taxon>Micromonosporales</taxon>
        <taxon>Micromonosporaceae</taxon>
        <taxon>Paractinoplanes</taxon>
    </lineage>
</organism>
<keyword evidence="1" id="KW-0560">Oxidoreductase</keyword>
<dbReference type="EMBL" id="JAHKKG010000011">
    <property type="protein sequence ID" value="MBU2668511.1"/>
    <property type="molecule type" value="Genomic_DNA"/>
</dbReference>
<reference evidence="4 5" key="1">
    <citation type="submission" date="2021-06" db="EMBL/GenBank/DDBJ databases">
        <title>Actinoplanes lichenicola sp. nov., and Actinoplanes ovalisporus sp. nov., isolated from lichen in Thailand.</title>
        <authorList>
            <person name="Saeng-In P."/>
            <person name="Kanchanasin P."/>
            <person name="Yuki M."/>
            <person name="Kudo T."/>
            <person name="Ohkuma M."/>
            <person name="Phongsopitanun W."/>
            <person name="Tanasupawat S."/>
        </authorList>
    </citation>
    <scope>NUCLEOTIDE SEQUENCE [LARGE SCALE GENOMIC DNA]</scope>
    <source>
        <strain evidence="4 5">NBRC 110975</strain>
    </source>
</reference>
<comment type="caution">
    <text evidence="4">The sequence shown here is derived from an EMBL/GenBank/DDBJ whole genome shotgun (WGS) entry which is preliminary data.</text>
</comment>
<dbReference type="PANTHER" id="PTHR43625:SF40">
    <property type="entry name" value="ALDO-KETO REDUCTASE YAKC [NADP(+)]"/>
    <property type="match status" value="1"/>
</dbReference>
<feature type="region of interest" description="Disordered" evidence="2">
    <location>
        <begin position="1"/>
        <end position="40"/>
    </location>
</feature>
<evidence type="ECO:0000256" key="1">
    <source>
        <dbReference type="ARBA" id="ARBA00023002"/>
    </source>
</evidence>
<dbReference type="InterPro" id="IPR050791">
    <property type="entry name" value="Aldo-Keto_reductase"/>
</dbReference>
<evidence type="ECO:0000256" key="2">
    <source>
        <dbReference type="SAM" id="MobiDB-lite"/>
    </source>
</evidence>
<proteinExistence type="predicted"/>
<evidence type="ECO:0000313" key="4">
    <source>
        <dbReference type="EMBL" id="MBU2668511.1"/>
    </source>
</evidence>